<dbReference type="AlphaFoldDB" id="A0A834M876"/>
<dbReference type="OrthoDB" id="19045at2759"/>
<protein>
    <recommendedName>
        <fullName evidence="13">Dual specificity protein phosphatase 23</fullName>
        <ecNumber evidence="5">3.1.3.16</ecNumber>
        <ecNumber evidence="4">3.1.3.48</ecNumber>
    </recommendedName>
    <alternativeName>
        <fullName evidence="14">Low molecular mass dual specificity phosphatase 3</fullName>
    </alternativeName>
</protein>
<evidence type="ECO:0000256" key="11">
    <source>
        <dbReference type="ARBA" id="ARBA00048336"/>
    </source>
</evidence>
<dbReference type="FunFam" id="3.90.190.10:FF:000063">
    <property type="entry name" value="Dual specificity phosphatase 23"/>
    <property type="match status" value="1"/>
</dbReference>
<dbReference type="PROSITE" id="PS50056">
    <property type="entry name" value="TYR_PHOSPHATASE_2"/>
    <property type="match status" value="1"/>
</dbReference>
<evidence type="ECO:0000259" key="15">
    <source>
        <dbReference type="PROSITE" id="PS50054"/>
    </source>
</evidence>
<dbReference type="InterPro" id="IPR016130">
    <property type="entry name" value="Tyr_Pase_AS"/>
</dbReference>
<dbReference type="InterPro" id="IPR003595">
    <property type="entry name" value="Tyr_Pase_cat"/>
</dbReference>
<dbReference type="InterPro" id="IPR029021">
    <property type="entry name" value="Prot-tyrosine_phosphatase-like"/>
</dbReference>
<sequence>MFFCRITYDLLSILNPNIMANCDIPWNFSWVIPNVLAATSCPETVNQLDFLRKEGIHHLVTLSPDHVPPITNYNGLQWSYIPIIEFEAPSLDDIENFITICKKAREKQQAIAVHCRAGRGRTGVMIACYFVYFQDMSPDTAIAQIRALRPWSVETYAQEASVRHYRDHLRSIIN</sequence>
<evidence type="ECO:0000256" key="14">
    <source>
        <dbReference type="ARBA" id="ARBA00081937"/>
    </source>
</evidence>
<evidence type="ECO:0000256" key="6">
    <source>
        <dbReference type="ARBA" id="ARBA00022490"/>
    </source>
</evidence>
<dbReference type="GO" id="GO:0004722">
    <property type="term" value="F:protein serine/threonine phosphatase activity"/>
    <property type="evidence" value="ECO:0007669"/>
    <property type="project" value="UniProtKB-EC"/>
</dbReference>
<evidence type="ECO:0000256" key="1">
    <source>
        <dbReference type="ARBA" id="ARBA00004123"/>
    </source>
</evidence>
<dbReference type="GO" id="GO:0005634">
    <property type="term" value="C:nucleus"/>
    <property type="evidence" value="ECO:0007669"/>
    <property type="project" value="UniProtKB-SubCell"/>
</dbReference>
<evidence type="ECO:0000256" key="9">
    <source>
        <dbReference type="ARBA" id="ARBA00023242"/>
    </source>
</evidence>
<dbReference type="SMART" id="SM00404">
    <property type="entry name" value="PTPc_motif"/>
    <property type="match status" value="1"/>
</dbReference>
<evidence type="ECO:0000259" key="16">
    <source>
        <dbReference type="PROSITE" id="PS50056"/>
    </source>
</evidence>
<dbReference type="SUPFAM" id="SSF52799">
    <property type="entry name" value="(Phosphotyrosine protein) phosphatases II"/>
    <property type="match status" value="1"/>
</dbReference>
<keyword evidence="7" id="KW-0378">Hydrolase</keyword>
<dbReference type="PANTHER" id="PTHR23339">
    <property type="entry name" value="TYROSINE SPECIFIC PROTEIN PHOSPHATASE AND DUAL SPECIFICITY PROTEIN PHOSPHATASE"/>
    <property type="match status" value="1"/>
</dbReference>
<dbReference type="InterPro" id="IPR050561">
    <property type="entry name" value="PTP"/>
</dbReference>
<keyword evidence="18" id="KW-1185">Reference proteome</keyword>
<dbReference type="Gene3D" id="3.90.190.10">
    <property type="entry name" value="Protein tyrosine phosphatase superfamily"/>
    <property type="match status" value="1"/>
</dbReference>
<evidence type="ECO:0000256" key="10">
    <source>
        <dbReference type="ARBA" id="ARBA00047761"/>
    </source>
</evidence>
<organism evidence="17 18">
    <name type="scientific">Rhynchophorus ferrugineus</name>
    <name type="common">Red palm weevil</name>
    <name type="synonym">Curculio ferrugineus</name>
    <dbReference type="NCBI Taxonomy" id="354439"/>
    <lineage>
        <taxon>Eukaryota</taxon>
        <taxon>Metazoa</taxon>
        <taxon>Ecdysozoa</taxon>
        <taxon>Arthropoda</taxon>
        <taxon>Hexapoda</taxon>
        <taxon>Insecta</taxon>
        <taxon>Pterygota</taxon>
        <taxon>Neoptera</taxon>
        <taxon>Endopterygota</taxon>
        <taxon>Coleoptera</taxon>
        <taxon>Polyphaga</taxon>
        <taxon>Cucujiformia</taxon>
        <taxon>Curculionidae</taxon>
        <taxon>Dryophthorinae</taxon>
        <taxon>Rhynchophorus</taxon>
    </lineage>
</organism>
<accession>A0A834M876</accession>
<dbReference type="Proteomes" id="UP000625711">
    <property type="component" value="Unassembled WGS sequence"/>
</dbReference>
<feature type="domain" description="Tyrosine specific protein phosphatases" evidence="16">
    <location>
        <begin position="95"/>
        <end position="160"/>
    </location>
</feature>
<dbReference type="PROSITE" id="PS00383">
    <property type="entry name" value="TYR_PHOSPHATASE_1"/>
    <property type="match status" value="1"/>
</dbReference>
<keyword evidence="9" id="KW-0539">Nucleus</keyword>
<comment type="function">
    <text evidence="12">Protein phosphatase that mediates dephosphorylation of proteins phosphorylated on Tyr and Ser/Thr residues. In vitro, it can dephosphorylate p44-ERK1 (MAPK3) but not p54 SAPK-beta (MAPK10) in vitro. Able to enhance activation of JNK and p38 (MAPK14).</text>
</comment>
<dbReference type="InterPro" id="IPR000387">
    <property type="entry name" value="Tyr_Pase_dom"/>
</dbReference>
<reference evidence="17" key="1">
    <citation type="submission" date="2020-08" db="EMBL/GenBank/DDBJ databases">
        <title>Genome sequencing and assembly of the red palm weevil Rhynchophorus ferrugineus.</title>
        <authorList>
            <person name="Dias G.B."/>
            <person name="Bergman C.M."/>
            <person name="Manee M."/>
        </authorList>
    </citation>
    <scope>NUCLEOTIDE SEQUENCE</scope>
    <source>
        <strain evidence="17">AA-2017</strain>
        <tissue evidence="17">Whole larva</tissue>
    </source>
</reference>
<evidence type="ECO:0000256" key="13">
    <source>
        <dbReference type="ARBA" id="ARBA00068789"/>
    </source>
</evidence>
<evidence type="ECO:0000256" key="7">
    <source>
        <dbReference type="ARBA" id="ARBA00022801"/>
    </source>
</evidence>
<dbReference type="InterPro" id="IPR057023">
    <property type="entry name" value="PTP-SAK"/>
</dbReference>
<dbReference type="PROSITE" id="PS50054">
    <property type="entry name" value="TYR_PHOSPHATASE_DUAL"/>
    <property type="match status" value="1"/>
</dbReference>
<dbReference type="Pfam" id="PF22784">
    <property type="entry name" value="PTP-SAK"/>
    <property type="match status" value="1"/>
</dbReference>
<evidence type="ECO:0000313" key="17">
    <source>
        <dbReference type="EMBL" id="KAF7271846.1"/>
    </source>
</evidence>
<keyword evidence="8" id="KW-0904">Protein phosphatase</keyword>
<dbReference type="EC" id="3.1.3.16" evidence="5"/>
<evidence type="ECO:0000256" key="3">
    <source>
        <dbReference type="ARBA" id="ARBA00008601"/>
    </source>
</evidence>
<dbReference type="InterPro" id="IPR020422">
    <property type="entry name" value="TYR_PHOSPHATASE_DUAL_dom"/>
</dbReference>
<proteinExistence type="inferred from homology"/>
<name>A0A834M876_RHYFE</name>
<dbReference type="GO" id="GO:0005829">
    <property type="term" value="C:cytosol"/>
    <property type="evidence" value="ECO:0007669"/>
    <property type="project" value="UniProtKB-SubCell"/>
</dbReference>
<evidence type="ECO:0000313" key="18">
    <source>
        <dbReference type="Proteomes" id="UP000625711"/>
    </source>
</evidence>
<dbReference type="EC" id="3.1.3.48" evidence="4"/>
<keyword evidence="6" id="KW-0963">Cytoplasm</keyword>
<evidence type="ECO:0000256" key="2">
    <source>
        <dbReference type="ARBA" id="ARBA00004514"/>
    </source>
</evidence>
<comment type="catalytic activity">
    <reaction evidence="11">
        <text>O-phospho-L-threonyl-[protein] + H2O = L-threonyl-[protein] + phosphate</text>
        <dbReference type="Rhea" id="RHEA:47004"/>
        <dbReference type="Rhea" id="RHEA-COMP:11060"/>
        <dbReference type="Rhea" id="RHEA-COMP:11605"/>
        <dbReference type="ChEBI" id="CHEBI:15377"/>
        <dbReference type="ChEBI" id="CHEBI:30013"/>
        <dbReference type="ChEBI" id="CHEBI:43474"/>
        <dbReference type="ChEBI" id="CHEBI:61977"/>
        <dbReference type="EC" id="3.1.3.16"/>
    </reaction>
</comment>
<evidence type="ECO:0000256" key="8">
    <source>
        <dbReference type="ARBA" id="ARBA00022912"/>
    </source>
</evidence>
<comment type="caution">
    <text evidence="17">The sequence shown here is derived from an EMBL/GenBank/DDBJ whole genome shotgun (WGS) entry which is preliminary data.</text>
</comment>
<comment type="subcellular location">
    <subcellularLocation>
        <location evidence="2">Cytoplasm</location>
        <location evidence="2">Cytosol</location>
    </subcellularLocation>
    <subcellularLocation>
        <location evidence="1">Nucleus</location>
    </subcellularLocation>
</comment>
<gene>
    <name evidence="17" type="ORF">GWI33_015323</name>
</gene>
<evidence type="ECO:0000256" key="5">
    <source>
        <dbReference type="ARBA" id="ARBA00013081"/>
    </source>
</evidence>
<evidence type="ECO:0000256" key="12">
    <source>
        <dbReference type="ARBA" id="ARBA00053915"/>
    </source>
</evidence>
<evidence type="ECO:0000256" key="4">
    <source>
        <dbReference type="ARBA" id="ARBA00013064"/>
    </source>
</evidence>
<feature type="domain" description="Tyrosine-protein phosphatase" evidence="15">
    <location>
        <begin position="27"/>
        <end position="174"/>
    </location>
</feature>
<comment type="catalytic activity">
    <reaction evidence="10">
        <text>O-phospho-L-seryl-[protein] + H2O = L-seryl-[protein] + phosphate</text>
        <dbReference type="Rhea" id="RHEA:20629"/>
        <dbReference type="Rhea" id="RHEA-COMP:9863"/>
        <dbReference type="Rhea" id="RHEA-COMP:11604"/>
        <dbReference type="ChEBI" id="CHEBI:15377"/>
        <dbReference type="ChEBI" id="CHEBI:29999"/>
        <dbReference type="ChEBI" id="CHEBI:43474"/>
        <dbReference type="ChEBI" id="CHEBI:83421"/>
        <dbReference type="EC" id="3.1.3.16"/>
    </reaction>
</comment>
<dbReference type="GO" id="GO:0004725">
    <property type="term" value="F:protein tyrosine phosphatase activity"/>
    <property type="evidence" value="ECO:0007669"/>
    <property type="project" value="UniProtKB-EC"/>
</dbReference>
<comment type="similarity">
    <text evidence="3">Belongs to the protein-tyrosine phosphatase family. Non-receptor class dual specificity subfamily.</text>
</comment>
<dbReference type="EMBL" id="JAACXV010013888">
    <property type="protein sequence ID" value="KAF7271846.1"/>
    <property type="molecule type" value="Genomic_DNA"/>
</dbReference>